<dbReference type="Pfam" id="PF00226">
    <property type="entry name" value="DnaJ"/>
    <property type="match status" value="1"/>
</dbReference>
<dbReference type="GO" id="GO:0051082">
    <property type="term" value="F:unfolded protein binding"/>
    <property type="evidence" value="ECO:0007669"/>
    <property type="project" value="InterPro"/>
</dbReference>
<dbReference type="RefSeq" id="WP_146570798.1">
    <property type="nucleotide sequence ID" value="NZ_SJPH01000001.1"/>
</dbReference>
<dbReference type="Proteomes" id="UP000318995">
    <property type="component" value="Unassembled WGS sequence"/>
</dbReference>
<dbReference type="InterPro" id="IPR001623">
    <property type="entry name" value="DnaJ_domain"/>
</dbReference>
<dbReference type="InterPro" id="IPR036869">
    <property type="entry name" value="J_dom_sf"/>
</dbReference>
<keyword evidence="1" id="KW-0143">Chaperone</keyword>
<dbReference type="OrthoDB" id="9779889at2"/>
<dbReference type="PROSITE" id="PS50076">
    <property type="entry name" value="DNAJ_2"/>
    <property type="match status" value="1"/>
</dbReference>
<dbReference type="AlphaFoldDB" id="A0A5C5WD60"/>
<dbReference type="Pfam" id="PF01556">
    <property type="entry name" value="DnaJ_C"/>
    <property type="match status" value="1"/>
</dbReference>
<comment type="caution">
    <text evidence="3">The sequence shown here is derived from an EMBL/GenBank/DDBJ whole genome shotgun (WGS) entry which is preliminary data.</text>
</comment>
<dbReference type="PANTHER" id="PTHR43096">
    <property type="entry name" value="DNAJ HOMOLOG 1, MITOCHONDRIAL-RELATED"/>
    <property type="match status" value="1"/>
</dbReference>
<dbReference type="EMBL" id="SJPH01000001">
    <property type="protein sequence ID" value="TWT48604.1"/>
    <property type="molecule type" value="Genomic_DNA"/>
</dbReference>
<dbReference type="Gene3D" id="1.10.287.110">
    <property type="entry name" value="DnaJ domain"/>
    <property type="match status" value="1"/>
</dbReference>
<organism evidence="3 4">
    <name type="scientific">Botrimarina hoheduenensis</name>
    <dbReference type="NCBI Taxonomy" id="2528000"/>
    <lineage>
        <taxon>Bacteria</taxon>
        <taxon>Pseudomonadati</taxon>
        <taxon>Planctomycetota</taxon>
        <taxon>Planctomycetia</taxon>
        <taxon>Pirellulales</taxon>
        <taxon>Lacipirellulaceae</taxon>
        <taxon>Botrimarina</taxon>
    </lineage>
</organism>
<dbReference type="GO" id="GO:0042026">
    <property type="term" value="P:protein refolding"/>
    <property type="evidence" value="ECO:0007669"/>
    <property type="project" value="TreeGrafter"/>
</dbReference>
<dbReference type="InterPro" id="IPR002939">
    <property type="entry name" value="DnaJ_C"/>
</dbReference>
<dbReference type="PROSITE" id="PS00636">
    <property type="entry name" value="DNAJ_1"/>
    <property type="match status" value="1"/>
</dbReference>
<dbReference type="CDD" id="cd06257">
    <property type="entry name" value="DnaJ"/>
    <property type="match status" value="1"/>
</dbReference>
<dbReference type="GO" id="GO:0005737">
    <property type="term" value="C:cytoplasm"/>
    <property type="evidence" value="ECO:0007669"/>
    <property type="project" value="TreeGrafter"/>
</dbReference>
<sequence>MARDHYEVLGVAKGANQEEVRRAYRELARKYHPDLNRDNADAKKKFQEVQVAFEVLNDPKKREQYDRFGPAFEQHGAGGPGGSPFGGGQSFDFDLNDLFGGVGRGQAGRGAPGGQGGFADLFKHFGGGDPRGRSAAGRAPQRGSDIQHAITVPFATAVLGGSASLALQREGTGTETLSVKIPAGVTDGKKIRLRGQGDPSPNNGASGDLLLTVHVAPHPFYRRTGNRLDVVAPITLAEAARGAKIDVPTPKGTITLTVPPGVSSGKKLRVRGHGVQTSDNPGDLFVELQILLPEALSPADANTLAEIADRYTGEPRKELRW</sequence>
<evidence type="ECO:0000259" key="2">
    <source>
        <dbReference type="PROSITE" id="PS50076"/>
    </source>
</evidence>
<keyword evidence="3" id="KW-0238">DNA-binding</keyword>
<dbReference type="Gene3D" id="2.60.260.20">
    <property type="entry name" value="Urease metallochaperone UreE, N-terminal domain"/>
    <property type="match status" value="2"/>
</dbReference>
<dbReference type="GO" id="GO:0003677">
    <property type="term" value="F:DNA binding"/>
    <property type="evidence" value="ECO:0007669"/>
    <property type="project" value="UniProtKB-KW"/>
</dbReference>
<dbReference type="CDD" id="cd10747">
    <property type="entry name" value="DnaJ_C"/>
    <property type="match status" value="1"/>
</dbReference>
<keyword evidence="4" id="KW-1185">Reference proteome</keyword>
<feature type="domain" description="J" evidence="2">
    <location>
        <begin position="4"/>
        <end position="69"/>
    </location>
</feature>
<protein>
    <submittedName>
        <fullName evidence="3">Curved DNA-binding protein</fullName>
    </submittedName>
</protein>
<dbReference type="InterPro" id="IPR008971">
    <property type="entry name" value="HSP40/DnaJ_pept-bd"/>
</dbReference>
<reference evidence="3 4" key="1">
    <citation type="submission" date="2019-02" db="EMBL/GenBank/DDBJ databases">
        <title>Deep-cultivation of Planctomycetes and their phenomic and genomic characterization uncovers novel biology.</title>
        <authorList>
            <person name="Wiegand S."/>
            <person name="Jogler M."/>
            <person name="Boedeker C."/>
            <person name="Pinto D."/>
            <person name="Vollmers J."/>
            <person name="Rivas-Marin E."/>
            <person name="Kohn T."/>
            <person name="Peeters S.H."/>
            <person name="Heuer A."/>
            <person name="Rast P."/>
            <person name="Oberbeckmann S."/>
            <person name="Bunk B."/>
            <person name="Jeske O."/>
            <person name="Meyerdierks A."/>
            <person name="Storesund J.E."/>
            <person name="Kallscheuer N."/>
            <person name="Luecker S."/>
            <person name="Lage O.M."/>
            <person name="Pohl T."/>
            <person name="Merkel B.J."/>
            <person name="Hornburger P."/>
            <person name="Mueller R.-W."/>
            <person name="Bruemmer F."/>
            <person name="Labrenz M."/>
            <person name="Spormann A.M."/>
            <person name="Op Den Camp H."/>
            <person name="Overmann J."/>
            <person name="Amann R."/>
            <person name="Jetten M.S.M."/>
            <person name="Mascher T."/>
            <person name="Medema M.H."/>
            <person name="Devos D.P."/>
            <person name="Kaster A.-K."/>
            <person name="Ovreas L."/>
            <person name="Rohde M."/>
            <person name="Galperin M.Y."/>
            <person name="Jogler C."/>
        </authorList>
    </citation>
    <scope>NUCLEOTIDE SEQUENCE [LARGE SCALE GENOMIC DNA]</scope>
    <source>
        <strain evidence="3 4">Pla111</strain>
    </source>
</reference>
<dbReference type="FunFam" id="2.60.260.20:FF:000013">
    <property type="entry name" value="DnaJ subfamily B member 11"/>
    <property type="match status" value="1"/>
</dbReference>
<gene>
    <name evidence="3" type="primary">cbpA</name>
    <name evidence="3" type="ORF">Pla111_03790</name>
</gene>
<evidence type="ECO:0000313" key="4">
    <source>
        <dbReference type="Proteomes" id="UP000318995"/>
    </source>
</evidence>
<proteinExistence type="predicted"/>
<dbReference type="SMART" id="SM00271">
    <property type="entry name" value="DnaJ"/>
    <property type="match status" value="1"/>
</dbReference>
<name>A0A5C5WD60_9BACT</name>
<accession>A0A5C5WD60</accession>
<dbReference type="InterPro" id="IPR018253">
    <property type="entry name" value="DnaJ_domain_CS"/>
</dbReference>
<dbReference type="SUPFAM" id="SSF49493">
    <property type="entry name" value="HSP40/DnaJ peptide-binding domain"/>
    <property type="match status" value="2"/>
</dbReference>
<evidence type="ECO:0000313" key="3">
    <source>
        <dbReference type="EMBL" id="TWT48604.1"/>
    </source>
</evidence>
<dbReference type="PRINTS" id="PR00625">
    <property type="entry name" value="JDOMAIN"/>
</dbReference>
<dbReference type="SUPFAM" id="SSF46565">
    <property type="entry name" value="Chaperone J-domain"/>
    <property type="match status" value="1"/>
</dbReference>
<dbReference type="PANTHER" id="PTHR43096:SF52">
    <property type="entry name" value="DNAJ HOMOLOG 1, MITOCHONDRIAL-RELATED"/>
    <property type="match status" value="1"/>
</dbReference>
<evidence type="ECO:0000256" key="1">
    <source>
        <dbReference type="ARBA" id="ARBA00023186"/>
    </source>
</evidence>